<keyword evidence="3" id="KW-1185">Reference proteome</keyword>
<dbReference type="EMBL" id="CP008889">
    <property type="protein sequence ID" value="AIF41461.1"/>
    <property type="molecule type" value="Genomic_DNA"/>
</dbReference>
<dbReference type="GeneID" id="41841716"/>
<sequence>MTVTASARPSSARPTPPATSRGLVELESDSSADAASEEASDGLEVLVDDAELERLDDEDEDDPDEDEDDSGDEVALVELLRGVVGAIGVVGARGDAGLDAPVDEIVGASIGSSLVGTGEVLWRGVRVGSAVADNVEDVDGASPQPLRGSEPAEPPEAVVTKMARAREGALTRTVRL</sequence>
<dbReference type="KEGG" id="dni:HX89_11525"/>
<accession>A0A075JGW8</accession>
<feature type="region of interest" description="Disordered" evidence="1">
    <location>
        <begin position="138"/>
        <end position="158"/>
    </location>
</feature>
<feature type="compositionally biased region" description="Low complexity" evidence="1">
    <location>
        <begin position="1"/>
        <end position="21"/>
    </location>
</feature>
<reference evidence="2 3" key="1">
    <citation type="submission" date="2014-07" db="EMBL/GenBank/DDBJ databases">
        <title>Genome Sequencing of Dermacoccus nishinomiyaensis.</title>
        <authorList>
            <person name="Hong K.W."/>
            <person name="Chan K.G."/>
        </authorList>
    </citation>
    <scope>NUCLEOTIDE SEQUENCE [LARGE SCALE GENOMIC DNA]</scope>
    <source>
        <strain evidence="2 3">M25</strain>
    </source>
</reference>
<protein>
    <submittedName>
        <fullName evidence="2">Uncharacterized protein</fullName>
    </submittedName>
</protein>
<dbReference type="HOGENOM" id="CLU_1522765_0_0_11"/>
<name>A0A075JGW8_9MICO</name>
<proteinExistence type="predicted"/>
<dbReference type="RefSeq" id="WP_038569264.1">
    <property type="nucleotide sequence ID" value="NZ_CP008889.1"/>
</dbReference>
<dbReference type="AlphaFoldDB" id="A0A075JGW8"/>
<feature type="region of interest" description="Disordered" evidence="1">
    <location>
        <begin position="1"/>
        <end position="72"/>
    </location>
</feature>
<organism evidence="2 3">
    <name type="scientific">Dermacoccus nishinomiyaensis</name>
    <dbReference type="NCBI Taxonomy" id="1274"/>
    <lineage>
        <taxon>Bacteria</taxon>
        <taxon>Bacillati</taxon>
        <taxon>Actinomycetota</taxon>
        <taxon>Actinomycetes</taxon>
        <taxon>Micrococcales</taxon>
        <taxon>Dermacoccaceae</taxon>
        <taxon>Dermacoccus</taxon>
    </lineage>
</organism>
<dbReference type="Proteomes" id="UP000027986">
    <property type="component" value="Chromosome"/>
</dbReference>
<evidence type="ECO:0000313" key="3">
    <source>
        <dbReference type="Proteomes" id="UP000027986"/>
    </source>
</evidence>
<evidence type="ECO:0000256" key="1">
    <source>
        <dbReference type="SAM" id="MobiDB-lite"/>
    </source>
</evidence>
<evidence type="ECO:0000313" key="2">
    <source>
        <dbReference type="EMBL" id="AIF41461.1"/>
    </source>
</evidence>
<feature type="compositionally biased region" description="Acidic residues" evidence="1">
    <location>
        <begin position="26"/>
        <end position="72"/>
    </location>
</feature>
<gene>
    <name evidence="2" type="ORF">HX89_11525</name>
</gene>